<gene>
    <name evidence="5" type="ORF">HUG17_0577</name>
</gene>
<dbReference type="Gene3D" id="3.40.50.720">
    <property type="entry name" value="NAD(P)-binding Rossmann-like Domain"/>
    <property type="match status" value="1"/>
</dbReference>
<sequence>METLECFGFIITWYIVIRILIISWLWPLLKYVWIIYLQNYNDHNRKYFQPSSDKWAIITGGTDGIGLAYCHQLAEIGYPLFIISRSLKKLESIAQQLREQYPQCPEIRIFQFDFNDNFESNNYDNLEMAIEQLSNIDILVNNVGISYRTAEFFTDITRIEPNFHRSIINVNIVSVLRLTLICLPRMIEQQNGIIINISSLSAICPMPLLSAYSASKACVDYFSQCLCLELNDQYPKIFIQSILPGFVATKMSKMSPSRTVPSADSYVHSAILSIGHTNRTFVFILHCLHYKLYQFSNHCFIDIYRRIAYKQMLKLRQKYLRKEALAKYPLRPRIHNQQV</sequence>
<dbReference type="PANTHER" id="PTHR43899:SF13">
    <property type="entry name" value="RH59310P"/>
    <property type="match status" value="1"/>
</dbReference>
<dbReference type="PRINTS" id="PR00081">
    <property type="entry name" value="GDHRDH"/>
</dbReference>
<evidence type="ECO:0000313" key="5">
    <source>
        <dbReference type="EMBL" id="KAH7645039.1"/>
    </source>
</evidence>
<reference evidence="5" key="2">
    <citation type="journal article" date="2021" name="World Allergy Organ. J.">
        <title>Chromosome-level assembly of Dermatophagoides farinae genome and transcriptome reveals two novel allergens Der f 37 and Der f 39.</title>
        <authorList>
            <person name="Chen J."/>
            <person name="Cai Z."/>
            <person name="Fan D."/>
            <person name="Hu J."/>
            <person name="Hou Y."/>
            <person name="He Y."/>
            <person name="Zhang Z."/>
            <person name="Zhao Z."/>
            <person name="Gao P."/>
            <person name="Hu W."/>
            <person name="Sun J."/>
            <person name="Li J."/>
            <person name="Ji K."/>
        </authorList>
    </citation>
    <scope>NUCLEOTIDE SEQUENCE</scope>
    <source>
        <strain evidence="5">JKM2019</strain>
    </source>
</reference>
<dbReference type="Proteomes" id="UP000828236">
    <property type="component" value="Unassembled WGS sequence"/>
</dbReference>
<evidence type="ECO:0000256" key="3">
    <source>
        <dbReference type="RuleBase" id="RU000363"/>
    </source>
</evidence>
<dbReference type="CDD" id="cd05356">
    <property type="entry name" value="17beta-HSD1_like_SDR_c"/>
    <property type="match status" value="1"/>
</dbReference>
<dbReference type="PRINTS" id="PR00080">
    <property type="entry name" value="SDRFAMILY"/>
</dbReference>
<dbReference type="InterPro" id="IPR036291">
    <property type="entry name" value="NAD(P)-bd_dom_sf"/>
</dbReference>
<dbReference type="PANTHER" id="PTHR43899">
    <property type="entry name" value="RH59310P"/>
    <property type="match status" value="1"/>
</dbReference>
<reference evidence="5" key="1">
    <citation type="submission" date="2020-06" db="EMBL/GenBank/DDBJ databases">
        <authorList>
            <person name="Ji K."/>
            <person name="Li J."/>
        </authorList>
    </citation>
    <scope>NUCLEOTIDE SEQUENCE</scope>
    <source>
        <strain evidence="5">JKM2019</strain>
        <tissue evidence="5">Whole body</tissue>
    </source>
</reference>
<dbReference type="AlphaFoldDB" id="A0A9D4SJN8"/>
<evidence type="ECO:0000256" key="2">
    <source>
        <dbReference type="ARBA" id="ARBA00023002"/>
    </source>
</evidence>
<dbReference type="SUPFAM" id="SSF51735">
    <property type="entry name" value="NAD(P)-binding Rossmann-fold domains"/>
    <property type="match status" value="1"/>
</dbReference>
<dbReference type="PIRSF" id="PIRSF000126">
    <property type="entry name" value="11-beta-HSD1"/>
    <property type="match status" value="1"/>
</dbReference>
<keyword evidence="4" id="KW-1133">Transmembrane helix</keyword>
<organism evidence="5">
    <name type="scientific">Dermatophagoides farinae</name>
    <name type="common">American house dust mite</name>
    <dbReference type="NCBI Taxonomy" id="6954"/>
    <lineage>
        <taxon>Eukaryota</taxon>
        <taxon>Metazoa</taxon>
        <taxon>Ecdysozoa</taxon>
        <taxon>Arthropoda</taxon>
        <taxon>Chelicerata</taxon>
        <taxon>Arachnida</taxon>
        <taxon>Acari</taxon>
        <taxon>Acariformes</taxon>
        <taxon>Sarcoptiformes</taxon>
        <taxon>Astigmata</taxon>
        <taxon>Psoroptidia</taxon>
        <taxon>Analgoidea</taxon>
        <taxon>Pyroglyphidae</taxon>
        <taxon>Dermatophagoidinae</taxon>
        <taxon>Dermatophagoides</taxon>
    </lineage>
</organism>
<evidence type="ECO:0000256" key="1">
    <source>
        <dbReference type="ARBA" id="ARBA00006484"/>
    </source>
</evidence>
<proteinExistence type="inferred from homology"/>
<dbReference type="Pfam" id="PF00106">
    <property type="entry name" value="adh_short"/>
    <property type="match status" value="1"/>
</dbReference>
<feature type="transmembrane region" description="Helical" evidence="4">
    <location>
        <begin position="7"/>
        <end position="29"/>
    </location>
</feature>
<comment type="similarity">
    <text evidence="1 3">Belongs to the short-chain dehydrogenases/reductases (SDR) family.</text>
</comment>
<dbReference type="GO" id="GO:0016491">
    <property type="term" value="F:oxidoreductase activity"/>
    <property type="evidence" value="ECO:0007669"/>
    <property type="project" value="UniProtKB-KW"/>
</dbReference>
<dbReference type="InterPro" id="IPR002347">
    <property type="entry name" value="SDR_fam"/>
</dbReference>
<keyword evidence="4" id="KW-0472">Membrane</keyword>
<dbReference type="EMBL" id="SDOV01000001">
    <property type="protein sequence ID" value="KAH7645039.1"/>
    <property type="molecule type" value="Genomic_DNA"/>
</dbReference>
<accession>A0A9D4SJN8</accession>
<name>A0A9D4SJN8_DERFA</name>
<keyword evidence="4" id="KW-0812">Transmembrane</keyword>
<dbReference type="InterPro" id="IPR051019">
    <property type="entry name" value="VLCFA-Steroid_DH"/>
</dbReference>
<dbReference type="GO" id="GO:0005783">
    <property type="term" value="C:endoplasmic reticulum"/>
    <property type="evidence" value="ECO:0007669"/>
    <property type="project" value="TreeGrafter"/>
</dbReference>
<keyword evidence="2" id="KW-0560">Oxidoreductase</keyword>
<protein>
    <submittedName>
        <fullName evidence="5">Uncharacterized protein</fullName>
    </submittedName>
</protein>
<evidence type="ECO:0000256" key="4">
    <source>
        <dbReference type="SAM" id="Phobius"/>
    </source>
</evidence>
<comment type="caution">
    <text evidence="5">The sequence shown here is derived from an EMBL/GenBank/DDBJ whole genome shotgun (WGS) entry which is preliminary data.</text>
</comment>